<dbReference type="RefSeq" id="WP_220193904.1">
    <property type="nucleotide sequence ID" value="NZ_BNJF01000001.1"/>
</dbReference>
<evidence type="ECO:0000313" key="2">
    <source>
        <dbReference type="Proteomes" id="UP000612362"/>
    </source>
</evidence>
<comment type="caution">
    <text evidence="1">The sequence shown here is derived from an EMBL/GenBank/DDBJ whole genome shotgun (WGS) entry which is preliminary data.</text>
</comment>
<dbReference type="CDD" id="cd08054">
    <property type="entry name" value="gp6"/>
    <property type="match status" value="1"/>
</dbReference>
<dbReference type="EMBL" id="BNJF01000001">
    <property type="protein sequence ID" value="GHO44519.1"/>
    <property type="molecule type" value="Genomic_DNA"/>
</dbReference>
<evidence type="ECO:0008006" key="3">
    <source>
        <dbReference type="Google" id="ProtNLM"/>
    </source>
</evidence>
<dbReference type="AlphaFoldDB" id="A0A8J3HVG9"/>
<protein>
    <recommendedName>
        <fullName evidence="3">Phage gp6-like head-tail connector protein</fullName>
    </recommendedName>
</protein>
<gene>
    <name evidence="1" type="ORF">KSX_26820</name>
</gene>
<proteinExistence type="predicted"/>
<accession>A0A8J3HVG9</accession>
<evidence type="ECO:0000313" key="1">
    <source>
        <dbReference type="EMBL" id="GHO44519.1"/>
    </source>
</evidence>
<dbReference type="Proteomes" id="UP000612362">
    <property type="component" value="Unassembled WGS sequence"/>
</dbReference>
<keyword evidence="2" id="KW-1185">Reference proteome</keyword>
<name>A0A8J3HVG9_9CHLR</name>
<dbReference type="InterPro" id="IPR021146">
    <property type="entry name" value="Phage_gp6-like_head-tail"/>
</dbReference>
<sequence>MAIEYCTLQDVKNALDLRGTSDDAWIQTLITQARSAIDTYIGYNFQVFTGMKLFSGKDSALLMTGYIQSIDKVEEVVWNPAYGNFSSSGVFDITSECFIGPDDTDPGFYISRYSELPFYRGNKNYRVTGTFGLPEVPFEIQRAATRLAVHYFKMRDVSYADTVSEQGSIRQKYSKNMPEDVIELLELRRRRSFY</sequence>
<reference evidence="1" key="1">
    <citation type="submission" date="2020-10" db="EMBL/GenBank/DDBJ databases">
        <title>Taxonomic study of unclassified bacteria belonging to the class Ktedonobacteria.</title>
        <authorList>
            <person name="Yabe S."/>
            <person name="Wang C.M."/>
            <person name="Zheng Y."/>
            <person name="Sakai Y."/>
            <person name="Cavaletti L."/>
            <person name="Monciardini P."/>
            <person name="Donadio S."/>
        </authorList>
    </citation>
    <scope>NUCLEOTIDE SEQUENCE</scope>
    <source>
        <strain evidence="1">SOSP1-1</strain>
    </source>
</reference>
<dbReference type="Pfam" id="PF05135">
    <property type="entry name" value="Phage_connect_1"/>
    <property type="match status" value="1"/>
</dbReference>
<dbReference type="Gene3D" id="1.10.3230.30">
    <property type="entry name" value="Phage gp6-like head-tail connector protein"/>
    <property type="match status" value="1"/>
</dbReference>
<organism evidence="1 2">
    <name type="scientific">Ktedonospora formicarum</name>
    <dbReference type="NCBI Taxonomy" id="2778364"/>
    <lineage>
        <taxon>Bacteria</taxon>
        <taxon>Bacillati</taxon>
        <taxon>Chloroflexota</taxon>
        <taxon>Ktedonobacteria</taxon>
        <taxon>Ktedonobacterales</taxon>
        <taxon>Ktedonobacteraceae</taxon>
        <taxon>Ktedonospora</taxon>
    </lineage>
</organism>